<dbReference type="InterPro" id="IPR001841">
    <property type="entry name" value="Znf_RING"/>
</dbReference>
<reference evidence="7" key="2">
    <citation type="submission" date="2023-04" db="EMBL/GenBank/DDBJ databases">
        <authorList>
            <person name="Bruccoleri R.E."/>
            <person name="Oakeley E.J."/>
            <person name="Faust A.-M."/>
            <person name="Dessus-Babus S."/>
            <person name="Altorfer M."/>
            <person name="Burckhardt D."/>
            <person name="Oertli M."/>
            <person name="Naumann U."/>
            <person name="Petersen F."/>
            <person name="Wong J."/>
        </authorList>
    </citation>
    <scope>NUCLEOTIDE SEQUENCE</scope>
    <source>
        <strain evidence="7">GSM-AAB239-AS_SAM_17_03QT</strain>
        <tissue evidence="7">Leaf</tissue>
    </source>
</reference>
<sequence>MGFPMGYAYTELLFPKLLLHLVFLLGYVRRLISWAFDKAGLGDLVDSDEQQQESPSLHPEFPPASSSSSSSSPAAALLIEEVLPVVLYKELSDGEERCAVCLYEVEAADEVRRLSNCRHVFHKGCLDRWIGHDHQRTCPLCRTPLFPDDTPEAAALDEWFWEAARLPDSSSSHHHHFLF</sequence>
<comment type="caution">
    <text evidence="7">The sequence shown here is derived from an EMBL/GenBank/DDBJ whole genome shotgun (WGS) entry which is preliminary data.</text>
</comment>
<evidence type="ECO:0000256" key="1">
    <source>
        <dbReference type="ARBA" id="ARBA00022723"/>
    </source>
</evidence>
<dbReference type="InterPro" id="IPR013083">
    <property type="entry name" value="Znf_RING/FYVE/PHD"/>
</dbReference>
<dbReference type="Pfam" id="PF13639">
    <property type="entry name" value="zf-RING_2"/>
    <property type="match status" value="1"/>
</dbReference>
<organism evidence="7 9">
    <name type="scientific">Iris pallida</name>
    <name type="common">Sweet iris</name>
    <dbReference type="NCBI Taxonomy" id="29817"/>
    <lineage>
        <taxon>Eukaryota</taxon>
        <taxon>Viridiplantae</taxon>
        <taxon>Streptophyta</taxon>
        <taxon>Embryophyta</taxon>
        <taxon>Tracheophyta</taxon>
        <taxon>Spermatophyta</taxon>
        <taxon>Magnoliopsida</taxon>
        <taxon>Liliopsida</taxon>
        <taxon>Asparagales</taxon>
        <taxon>Iridaceae</taxon>
        <taxon>Iridoideae</taxon>
        <taxon>Irideae</taxon>
        <taxon>Iris</taxon>
    </lineage>
</organism>
<keyword evidence="1" id="KW-0479">Metal-binding</keyword>
<keyword evidence="2 4" id="KW-0863">Zinc-finger</keyword>
<dbReference type="EMBL" id="JANAVB010038617">
    <property type="protein sequence ID" value="KAJ6800646.1"/>
    <property type="molecule type" value="Genomic_DNA"/>
</dbReference>
<dbReference type="AlphaFoldDB" id="A0AAX6E988"/>
<evidence type="ECO:0000313" key="9">
    <source>
        <dbReference type="Proteomes" id="UP001140949"/>
    </source>
</evidence>
<dbReference type="PROSITE" id="PS50089">
    <property type="entry name" value="ZF_RING_2"/>
    <property type="match status" value="1"/>
</dbReference>
<dbReference type="PANTHER" id="PTHR45969:SF33">
    <property type="entry name" value="RING ZINC FINGER PROTEIN-RELATED"/>
    <property type="match status" value="1"/>
</dbReference>
<evidence type="ECO:0000313" key="7">
    <source>
        <dbReference type="EMBL" id="KAJ6800646.1"/>
    </source>
</evidence>
<dbReference type="GO" id="GO:0016567">
    <property type="term" value="P:protein ubiquitination"/>
    <property type="evidence" value="ECO:0007669"/>
    <property type="project" value="TreeGrafter"/>
</dbReference>
<name>A0AAX6E988_IRIPA</name>
<keyword evidence="9" id="KW-1185">Reference proteome</keyword>
<gene>
    <name evidence="8" type="ORF">M6B38_195555</name>
    <name evidence="7" type="ORF">M6B38_200300</name>
</gene>
<dbReference type="Proteomes" id="UP001140949">
    <property type="component" value="Unassembled WGS sequence"/>
</dbReference>
<dbReference type="SMART" id="SM00744">
    <property type="entry name" value="RINGv"/>
    <property type="match status" value="1"/>
</dbReference>
<evidence type="ECO:0000256" key="5">
    <source>
        <dbReference type="SAM" id="MobiDB-lite"/>
    </source>
</evidence>
<feature type="region of interest" description="Disordered" evidence="5">
    <location>
        <begin position="47"/>
        <end position="69"/>
    </location>
</feature>
<keyword evidence="3" id="KW-0862">Zinc</keyword>
<feature type="domain" description="RING-type" evidence="6">
    <location>
        <begin position="98"/>
        <end position="142"/>
    </location>
</feature>
<accession>A0AAX6E988</accession>
<reference evidence="7" key="1">
    <citation type="journal article" date="2023" name="GigaByte">
        <title>Genome assembly of the bearded iris, Iris pallida Lam.</title>
        <authorList>
            <person name="Bruccoleri R.E."/>
            <person name="Oakeley E.J."/>
            <person name="Faust A.M.E."/>
            <person name="Altorfer M."/>
            <person name="Dessus-Babus S."/>
            <person name="Burckhardt D."/>
            <person name="Oertli M."/>
            <person name="Naumann U."/>
            <person name="Petersen F."/>
            <person name="Wong J."/>
        </authorList>
    </citation>
    <scope>NUCLEOTIDE SEQUENCE</scope>
    <source>
        <strain evidence="7">GSM-AAB239-AS_SAM_17_03QT</strain>
    </source>
</reference>
<protein>
    <submittedName>
        <fullName evidence="7">RING-H2 zinc finger protein RHA1a</fullName>
    </submittedName>
</protein>
<dbReference type="InterPro" id="IPR011016">
    <property type="entry name" value="Znf_RING-CH"/>
</dbReference>
<dbReference type="SMART" id="SM00184">
    <property type="entry name" value="RING"/>
    <property type="match status" value="1"/>
</dbReference>
<dbReference type="GO" id="GO:0061630">
    <property type="term" value="F:ubiquitin protein ligase activity"/>
    <property type="evidence" value="ECO:0007669"/>
    <property type="project" value="TreeGrafter"/>
</dbReference>
<dbReference type="GO" id="GO:0008270">
    <property type="term" value="F:zinc ion binding"/>
    <property type="evidence" value="ECO:0007669"/>
    <property type="project" value="UniProtKB-KW"/>
</dbReference>
<proteinExistence type="predicted"/>
<dbReference type="EMBL" id="JANAVB010037560">
    <property type="protein sequence ID" value="KAJ6801887.1"/>
    <property type="molecule type" value="Genomic_DNA"/>
</dbReference>
<evidence type="ECO:0000313" key="8">
    <source>
        <dbReference type="EMBL" id="KAJ6801887.1"/>
    </source>
</evidence>
<evidence type="ECO:0000256" key="4">
    <source>
        <dbReference type="PROSITE-ProRule" id="PRU00175"/>
    </source>
</evidence>
<dbReference type="SUPFAM" id="SSF57850">
    <property type="entry name" value="RING/U-box"/>
    <property type="match status" value="1"/>
</dbReference>
<dbReference type="PANTHER" id="PTHR45969">
    <property type="entry name" value="RING ZINC FINGER PROTEIN-RELATED"/>
    <property type="match status" value="1"/>
</dbReference>
<evidence type="ECO:0000256" key="2">
    <source>
        <dbReference type="ARBA" id="ARBA00022771"/>
    </source>
</evidence>
<evidence type="ECO:0000259" key="6">
    <source>
        <dbReference type="PROSITE" id="PS50089"/>
    </source>
</evidence>
<dbReference type="Gene3D" id="3.30.40.10">
    <property type="entry name" value="Zinc/RING finger domain, C3HC4 (zinc finger)"/>
    <property type="match status" value="1"/>
</dbReference>
<evidence type="ECO:0000256" key="3">
    <source>
        <dbReference type="ARBA" id="ARBA00022833"/>
    </source>
</evidence>